<comment type="caution">
    <text evidence="1">The sequence shown here is derived from an EMBL/GenBank/DDBJ whole genome shotgun (WGS) entry which is preliminary data.</text>
</comment>
<evidence type="ECO:0000313" key="1">
    <source>
        <dbReference type="EMBL" id="KAL3957791.1"/>
    </source>
</evidence>
<evidence type="ECO:0000313" key="2">
    <source>
        <dbReference type="Proteomes" id="UP001638806"/>
    </source>
</evidence>
<gene>
    <name evidence="1" type="ORF">ACCO45_008369</name>
</gene>
<reference evidence="1" key="1">
    <citation type="submission" date="2024-12" db="EMBL/GenBank/DDBJ databases">
        <title>Comparative genomics and development of molecular markers within Purpureocillium lilacinum and among Purpureocillium species.</title>
        <authorList>
            <person name="Yeh Z.-Y."/>
            <person name="Ni N.-T."/>
            <person name="Lo P.-H."/>
            <person name="Mushyakhwo K."/>
            <person name="Lin C.-F."/>
            <person name="Nai Y.-S."/>
        </authorList>
    </citation>
    <scope>NUCLEOTIDE SEQUENCE</scope>
    <source>
        <strain evidence="1">NCHU-NPUST-175</strain>
    </source>
</reference>
<organism evidence="1 2">
    <name type="scientific">Purpureocillium lilacinum</name>
    <name type="common">Paecilomyces lilacinus</name>
    <dbReference type="NCBI Taxonomy" id="33203"/>
    <lineage>
        <taxon>Eukaryota</taxon>
        <taxon>Fungi</taxon>
        <taxon>Dikarya</taxon>
        <taxon>Ascomycota</taxon>
        <taxon>Pezizomycotina</taxon>
        <taxon>Sordariomycetes</taxon>
        <taxon>Hypocreomycetidae</taxon>
        <taxon>Hypocreales</taxon>
        <taxon>Ophiocordycipitaceae</taxon>
        <taxon>Purpureocillium</taxon>
    </lineage>
</organism>
<keyword evidence="2" id="KW-1185">Reference proteome</keyword>
<dbReference type="EMBL" id="JBGNUJ010000007">
    <property type="protein sequence ID" value="KAL3957791.1"/>
    <property type="molecule type" value="Genomic_DNA"/>
</dbReference>
<proteinExistence type="predicted"/>
<accession>A0ACC4DQT0</accession>
<sequence length="139" mass="15591">MRHPERAFPHGTHPYLAPQNTQQAPRRLAELAGGHAWLLPQNCVASAREIEICLRRAVALQRRPDVPQHQHDATPTTTFVSPGTRPDQTRRPRLRQRRPSGSVAAPNFISRSPLDFQLVPSMLRPSSSPTRQTTPMVSI</sequence>
<name>A0ACC4DQT0_PURLI</name>
<dbReference type="Proteomes" id="UP001638806">
    <property type="component" value="Unassembled WGS sequence"/>
</dbReference>
<protein>
    <submittedName>
        <fullName evidence="1">Uncharacterized protein</fullName>
    </submittedName>
</protein>